<evidence type="ECO:0000313" key="2">
    <source>
        <dbReference type="Proteomes" id="UP000005113"/>
    </source>
</evidence>
<dbReference type="HOGENOM" id="CLU_3391260_0_0_10"/>
<dbReference type="AlphaFoldDB" id="J1I6B2"/>
<sequence>MNNMLAVCYHWQLHSQRYKQPEHILEELKLSL</sequence>
<evidence type="ECO:0000313" key="1">
    <source>
        <dbReference type="EMBL" id="EJF54315.1"/>
    </source>
</evidence>
<accession>J1I6B2</accession>
<reference evidence="2" key="1">
    <citation type="journal article" date="2012" name="Stand. Genomic Sci.">
        <title>Permanent draft genome sequence of the gliding predator Saprospira grandis strain Sa g1 (= HR1).</title>
        <authorList>
            <person name="Mavromatis K."/>
            <person name="Chertkov O."/>
            <person name="Lapidus A."/>
            <person name="Nolan M."/>
            <person name="Lucas S."/>
            <person name="Tice H."/>
            <person name="Del Rio T.G."/>
            <person name="Cheng J.F."/>
            <person name="Han C."/>
            <person name="Tapia R."/>
            <person name="Bruce D."/>
            <person name="Goodwin L.A."/>
            <person name="Pitluck S."/>
            <person name="Huntemann M."/>
            <person name="Liolios K."/>
            <person name="Pagani I."/>
            <person name="Ivanova N."/>
            <person name="Mikhailova N."/>
            <person name="Pati A."/>
            <person name="Chen A."/>
            <person name="Palaniappan K."/>
            <person name="Land M."/>
            <person name="Brambilla E.M."/>
            <person name="Rohde M."/>
            <person name="Spring S."/>
            <person name="Goker M."/>
            <person name="Detter J.C."/>
            <person name="Bristow J."/>
            <person name="Eisen J.A."/>
            <person name="Markowitz V."/>
            <person name="Hugenholtz P."/>
            <person name="Kyrpides N.C."/>
            <person name="Klenk H.P."/>
            <person name="Woyke T."/>
        </authorList>
    </citation>
    <scope>NUCLEOTIDE SEQUENCE [LARGE SCALE GENOMIC DNA]</scope>
    <source>
        <strain evidence="2">DSM 2844</strain>
    </source>
</reference>
<dbReference type="EMBL" id="JH719942">
    <property type="protein sequence ID" value="EJF54315.1"/>
    <property type="molecule type" value="Genomic_DNA"/>
</dbReference>
<name>J1I6B2_9BACT</name>
<gene>
    <name evidence="1" type="ORF">SapgrDRAFT_2659</name>
</gene>
<protein>
    <submittedName>
        <fullName evidence="1">Uncharacterized protein</fullName>
    </submittedName>
</protein>
<proteinExistence type="predicted"/>
<dbReference type="Proteomes" id="UP000005113">
    <property type="component" value="Unassembled WGS sequence"/>
</dbReference>
<organism evidence="1 2">
    <name type="scientific">Saprospira grandis DSM 2844</name>
    <dbReference type="NCBI Taxonomy" id="694433"/>
    <lineage>
        <taxon>Bacteria</taxon>
        <taxon>Pseudomonadati</taxon>
        <taxon>Bacteroidota</taxon>
        <taxon>Saprospiria</taxon>
        <taxon>Saprospirales</taxon>
        <taxon>Saprospiraceae</taxon>
        <taxon>Saprospira</taxon>
    </lineage>
</organism>